<feature type="transmembrane region" description="Helical" evidence="7">
    <location>
        <begin position="382"/>
        <end position="404"/>
    </location>
</feature>
<dbReference type="Pfam" id="PF13347">
    <property type="entry name" value="MFS_2"/>
    <property type="match status" value="1"/>
</dbReference>
<evidence type="ECO:0000256" key="2">
    <source>
        <dbReference type="ARBA" id="ARBA00022448"/>
    </source>
</evidence>
<feature type="transmembrane region" description="Helical" evidence="7">
    <location>
        <begin position="105"/>
        <end position="125"/>
    </location>
</feature>
<dbReference type="InterPro" id="IPR018043">
    <property type="entry name" value="Na/Gal_symport_CS"/>
</dbReference>
<proteinExistence type="predicted"/>
<protein>
    <submittedName>
        <fullName evidence="8">MFS transporter</fullName>
    </submittedName>
</protein>
<evidence type="ECO:0000256" key="3">
    <source>
        <dbReference type="ARBA" id="ARBA00022475"/>
    </source>
</evidence>
<keyword evidence="9" id="KW-1185">Reference proteome</keyword>
<dbReference type="AlphaFoldDB" id="A0AAW6UB89"/>
<evidence type="ECO:0000313" key="8">
    <source>
        <dbReference type="EMBL" id="MDI6453244.1"/>
    </source>
</evidence>
<evidence type="ECO:0000313" key="9">
    <source>
        <dbReference type="Proteomes" id="UP001431532"/>
    </source>
</evidence>
<keyword evidence="4 7" id="KW-0812">Transmembrane</keyword>
<comment type="caution">
    <text evidence="8">The sequence shown here is derived from an EMBL/GenBank/DDBJ whole genome shotgun (WGS) entry which is preliminary data.</text>
</comment>
<dbReference type="PANTHER" id="PTHR11328">
    <property type="entry name" value="MAJOR FACILITATOR SUPERFAMILY DOMAIN-CONTAINING PROTEIN"/>
    <property type="match status" value="1"/>
</dbReference>
<dbReference type="GO" id="GO:0006814">
    <property type="term" value="P:sodium ion transport"/>
    <property type="evidence" value="ECO:0007669"/>
    <property type="project" value="InterPro"/>
</dbReference>
<sequence length="605" mass="67519">MIEDITTENNEYINRGKTYQIALFPFNNAATNTYFTLMLFITYYGGYYLSGGFIGGILSAAAMGALTVVLSTLVTGMRIFDGITDPFIGALIDKTNSKLGKFRPYMIFGNLLLAISVIAMFFLIRPIELSWLRWVLFVVCYVVYVFGYTAQTSVTKAGQTCITNDPKQRSQFVVWNMIGMIGSIVLVNMIGNGLLPMFVEPLDIANDFGAQYNPEFYNILVPICIGLSMLYTGLAVFAIWKKDVPENWGIDKETKSAKLRDFISVLKHNNQIRWLVFSAGANKLASTIATSSAVAVLIYGIMMGSYNGLYIPMYVASFLFMGILFVVGAKLAGKKGQKRAVTQFTVIAFLFYIGIVILLLMWNQDDLNFNLSLLHWRNDGSIYIATNLFTLAWIVMFGLGYGAYNLGSEMVIPMIADCTDYETYRTGNYIPGMMGTLFSLIDKFVSSFATLLLSVFIVGFIPALNGKLPSTGIVISDYTGVLPSALITFALIPMVSWVITLISMRFYKLNGNKLREIQAVNAIRKKAISLGMPKEKAMATWTTIGQVPKEFINEYETIIEEKTEKQSMIDKLYNKIWGKHEAINEDPASNVIEIPKEYLSQVKVS</sequence>
<dbReference type="PANTHER" id="PTHR11328:SF24">
    <property type="entry name" value="MAJOR FACILITATOR SUPERFAMILY (MFS) PROFILE DOMAIN-CONTAINING PROTEIN"/>
    <property type="match status" value="1"/>
</dbReference>
<reference evidence="8" key="1">
    <citation type="submission" date="2023-05" db="EMBL/GenBank/DDBJ databases">
        <title>Mariniplasma microaerophilum sp. nov., a novel anaerobic mollicute isolated from terrestrial mud volcano, Taman Peninsula, Russia.</title>
        <authorList>
            <person name="Khomyakova M.A."/>
            <person name="Merkel A.Y."/>
            <person name="Slobodkin A.I."/>
        </authorList>
    </citation>
    <scope>NUCLEOTIDE SEQUENCE</scope>
    <source>
        <strain evidence="8">M4Ah</strain>
    </source>
</reference>
<keyword evidence="2" id="KW-0813">Transport</keyword>
<feature type="transmembrane region" description="Helical" evidence="7">
    <location>
        <begin position="309"/>
        <end position="329"/>
    </location>
</feature>
<feature type="transmembrane region" description="Helical" evidence="7">
    <location>
        <begin position="341"/>
        <end position="362"/>
    </location>
</feature>
<evidence type="ECO:0000256" key="1">
    <source>
        <dbReference type="ARBA" id="ARBA00004651"/>
    </source>
</evidence>
<dbReference type="InterPro" id="IPR036259">
    <property type="entry name" value="MFS_trans_sf"/>
</dbReference>
<keyword evidence="6 7" id="KW-0472">Membrane</keyword>
<feature type="transmembrane region" description="Helical" evidence="7">
    <location>
        <begin position="21"/>
        <end position="41"/>
    </location>
</feature>
<evidence type="ECO:0000256" key="5">
    <source>
        <dbReference type="ARBA" id="ARBA00022989"/>
    </source>
</evidence>
<dbReference type="Proteomes" id="UP001431532">
    <property type="component" value="Unassembled WGS sequence"/>
</dbReference>
<dbReference type="GO" id="GO:0005886">
    <property type="term" value="C:plasma membrane"/>
    <property type="evidence" value="ECO:0007669"/>
    <property type="project" value="UniProtKB-SubCell"/>
</dbReference>
<keyword evidence="5 7" id="KW-1133">Transmembrane helix</keyword>
<dbReference type="RefSeq" id="WP_282839674.1">
    <property type="nucleotide sequence ID" value="NZ_JASCXW010000022.1"/>
</dbReference>
<evidence type="ECO:0000256" key="4">
    <source>
        <dbReference type="ARBA" id="ARBA00022692"/>
    </source>
</evidence>
<keyword evidence="3" id="KW-1003">Cell membrane</keyword>
<evidence type="ECO:0000256" key="7">
    <source>
        <dbReference type="SAM" id="Phobius"/>
    </source>
</evidence>
<feature type="transmembrane region" description="Helical" evidence="7">
    <location>
        <begin position="484"/>
        <end position="507"/>
    </location>
</feature>
<organism evidence="8 9">
    <name type="scientific">Peloplasma aerotolerans</name>
    <dbReference type="NCBI Taxonomy" id="3044389"/>
    <lineage>
        <taxon>Bacteria</taxon>
        <taxon>Bacillati</taxon>
        <taxon>Mycoplasmatota</taxon>
        <taxon>Mollicutes</taxon>
        <taxon>Acholeplasmatales</taxon>
        <taxon>Acholeplasmataceae</taxon>
        <taxon>Peloplasma</taxon>
    </lineage>
</organism>
<dbReference type="InterPro" id="IPR039672">
    <property type="entry name" value="MFS_2"/>
</dbReference>
<feature type="transmembrane region" description="Helical" evidence="7">
    <location>
        <begin position="47"/>
        <end position="70"/>
    </location>
</feature>
<feature type="transmembrane region" description="Helical" evidence="7">
    <location>
        <begin position="444"/>
        <end position="464"/>
    </location>
</feature>
<feature type="transmembrane region" description="Helical" evidence="7">
    <location>
        <begin position="284"/>
        <end position="303"/>
    </location>
</feature>
<dbReference type="GO" id="GO:0008643">
    <property type="term" value="P:carbohydrate transport"/>
    <property type="evidence" value="ECO:0007669"/>
    <property type="project" value="InterPro"/>
</dbReference>
<name>A0AAW6UB89_9MOLU</name>
<comment type="subcellular location">
    <subcellularLocation>
        <location evidence="1">Cell membrane</location>
        <topology evidence="1">Multi-pass membrane protein</topology>
    </subcellularLocation>
</comment>
<dbReference type="PROSITE" id="PS00872">
    <property type="entry name" value="NA_GALACTOSIDE_SYMP"/>
    <property type="match status" value="1"/>
</dbReference>
<dbReference type="GO" id="GO:0015293">
    <property type="term" value="F:symporter activity"/>
    <property type="evidence" value="ECO:0007669"/>
    <property type="project" value="InterPro"/>
</dbReference>
<feature type="transmembrane region" description="Helical" evidence="7">
    <location>
        <begin position="172"/>
        <end position="199"/>
    </location>
</feature>
<dbReference type="SUPFAM" id="SSF103473">
    <property type="entry name" value="MFS general substrate transporter"/>
    <property type="match status" value="1"/>
</dbReference>
<feature type="transmembrane region" description="Helical" evidence="7">
    <location>
        <begin position="219"/>
        <end position="240"/>
    </location>
</feature>
<evidence type="ECO:0000256" key="6">
    <source>
        <dbReference type="ARBA" id="ARBA00023136"/>
    </source>
</evidence>
<accession>A0AAW6UB89</accession>
<gene>
    <name evidence="8" type="ORF">QJ521_06690</name>
</gene>
<dbReference type="EMBL" id="JASCXW010000022">
    <property type="protein sequence ID" value="MDI6453244.1"/>
    <property type="molecule type" value="Genomic_DNA"/>
</dbReference>
<feature type="transmembrane region" description="Helical" evidence="7">
    <location>
        <begin position="131"/>
        <end position="151"/>
    </location>
</feature>